<protein>
    <submittedName>
        <fullName evidence="1">Uncharacterized protein</fullName>
    </submittedName>
</protein>
<accession>M6UH05</accession>
<gene>
    <name evidence="1" type="ORF">LEP1GSC187_0464</name>
</gene>
<evidence type="ECO:0000313" key="1">
    <source>
        <dbReference type="EMBL" id="EMO43835.1"/>
    </source>
</evidence>
<proteinExistence type="predicted"/>
<sequence>MKTLRRKNQNKPKTRPEGICNQVLSGFPNWKKIVQNTLGQQGKAIPEWPSYVFAPIASYIPNVVDGDIQNQKTTAFYNVGLINQLAALVPWSLSKGVYKFSQELLEELIDSQLPEILPSDVLKKLPQWSIYIELPTGQIQGCYGFFTFLESDNGRDELRILLDYDDRPPVPFTLFLDNCTIHESLDLLSKEFKRDVNFLKGKITDSILDIHKQYQIEVFKKILPLVLYICSENAEISGSTSYNSYKQRQKLKNNEFGQAPNVSVWDVGLEIGTKLRQFRHGTQRINDLHSQSKMPHLRKAHWHHFWTGNKESKNLVVRWLSPIPVNFQL</sequence>
<dbReference type="InterPro" id="IPR058915">
    <property type="entry name" value="AcrVA2-like"/>
</dbReference>
<name>M6UH05_9LEPT</name>
<dbReference type="Proteomes" id="UP000012160">
    <property type="component" value="Unassembled WGS sequence"/>
</dbReference>
<dbReference type="RefSeq" id="WP_004486559.1">
    <property type="nucleotide sequence ID" value="NZ_AHOQ02000048.1"/>
</dbReference>
<organism evidence="1 2">
    <name type="scientific">Leptospira santarosai str. ZUN179</name>
    <dbReference type="NCBI Taxonomy" id="1049985"/>
    <lineage>
        <taxon>Bacteria</taxon>
        <taxon>Pseudomonadati</taxon>
        <taxon>Spirochaetota</taxon>
        <taxon>Spirochaetia</taxon>
        <taxon>Leptospirales</taxon>
        <taxon>Leptospiraceae</taxon>
        <taxon>Leptospira</taxon>
    </lineage>
</organism>
<dbReference type="CDD" id="cd22987">
    <property type="entry name" value="AcrVA2-like"/>
    <property type="match status" value="1"/>
</dbReference>
<dbReference type="Pfam" id="PF26125">
    <property type="entry name" value="AcrVA2-like"/>
    <property type="match status" value="1"/>
</dbReference>
<evidence type="ECO:0000313" key="2">
    <source>
        <dbReference type="Proteomes" id="UP000012160"/>
    </source>
</evidence>
<reference evidence="1 2" key="1">
    <citation type="submission" date="2013-01" db="EMBL/GenBank/DDBJ databases">
        <authorList>
            <person name="Harkins D.M."/>
            <person name="Durkin A.S."/>
            <person name="Brinkac L.M."/>
            <person name="Haft D.H."/>
            <person name="Selengut J.D."/>
            <person name="Sanka R."/>
            <person name="DePew J."/>
            <person name="Purushe J."/>
            <person name="Matthias M.A."/>
            <person name="Vinetz J.M."/>
            <person name="Sutton G.G."/>
            <person name="Nierman W.C."/>
            <person name="Fouts D.E."/>
        </authorList>
    </citation>
    <scope>NUCLEOTIDE SEQUENCE [LARGE SCALE GENOMIC DNA]</scope>
    <source>
        <strain evidence="1 2">ZUN179</strain>
    </source>
</reference>
<comment type="caution">
    <text evidence="1">The sequence shown here is derived from an EMBL/GenBank/DDBJ whole genome shotgun (WGS) entry which is preliminary data.</text>
</comment>
<dbReference type="AlphaFoldDB" id="M6UH05"/>
<dbReference type="EMBL" id="AHOQ02000048">
    <property type="protein sequence ID" value="EMO43835.1"/>
    <property type="molecule type" value="Genomic_DNA"/>
</dbReference>